<dbReference type="AlphaFoldDB" id="A0A0F6MPC5"/>
<protein>
    <submittedName>
        <fullName evidence="1">Uncharacterized protein</fullName>
    </submittedName>
</protein>
<reference evidence="1" key="1">
    <citation type="submission" date="2012-01" db="EMBL/GenBank/DDBJ databases">
        <title>The Genome Sequence of Treponema denticola OTK.</title>
        <authorList>
            <consortium name="The Broad Institute Genome Sequencing Platform"/>
            <person name="Earl A."/>
            <person name="Ward D."/>
            <person name="Feldgarden M."/>
            <person name="Gevers D."/>
            <person name="Blanton J.M."/>
            <person name="Fenno C.J."/>
            <person name="Baranova O.V."/>
            <person name="Mathney J."/>
            <person name="Dewhirst F.E."/>
            <person name="Izard J."/>
            <person name="Young S.K."/>
            <person name="Zeng Q."/>
            <person name="Gargeya S."/>
            <person name="Fitzgerald M."/>
            <person name="Haas B."/>
            <person name="Abouelleil A."/>
            <person name="Alvarado L."/>
            <person name="Arachchi H.M."/>
            <person name="Berlin A."/>
            <person name="Chapman S.B."/>
            <person name="Gearin G."/>
            <person name="Goldberg J."/>
            <person name="Griggs A."/>
            <person name="Gujja S."/>
            <person name="Hansen M."/>
            <person name="Heiman D."/>
            <person name="Howarth C."/>
            <person name="Larimer J."/>
            <person name="Lui A."/>
            <person name="MacDonald P.J.P."/>
            <person name="McCowen C."/>
            <person name="Montmayeur A."/>
            <person name="Murphy C."/>
            <person name="Neiman D."/>
            <person name="Pearson M."/>
            <person name="Priest M."/>
            <person name="Roberts A."/>
            <person name="Saif S."/>
            <person name="Shea T."/>
            <person name="Sisk P."/>
            <person name="Stolte C."/>
            <person name="Sykes S."/>
            <person name="Wortman J."/>
            <person name="Nusbaum C."/>
            <person name="Birren B."/>
        </authorList>
    </citation>
    <scope>NUCLEOTIDE SEQUENCE [LARGE SCALE GENOMIC DNA]</scope>
    <source>
        <strain evidence="1">OTK</strain>
    </source>
</reference>
<dbReference type="Proteomes" id="UP000011701">
    <property type="component" value="Chromosome"/>
</dbReference>
<sequence>MYNNINEGLMITAMTITEARKKIASLEDTTD</sequence>
<evidence type="ECO:0000313" key="1">
    <source>
        <dbReference type="EMBL" id="EMB21616.1"/>
    </source>
</evidence>
<dbReference type="EMBL" id="AGDY01000006">
    <property type="protein sequence ID" value="EMB21616.1"/>
    <property type="molecule type" value="Genomic_DNA"/>
</dbReference>
<gene>
    <name evidence="1" type="ORF">HMPREF9723_01389</name>
</gene>
<organism evidence="1">
    <name type="scientific">Treponema denticola OTK</name>
    <dbReference type="NCBI Taxonomy" id="999434"/>
    <lineage>
        <taxon>Bacteria</taxon>
        <taxon>Pseudomonadati</taxon>
        <taxon>Spirochaetota</taxon>
        <taxon>Spirochaetia</taxon>
        <taxon>Spirochaetales</taxon>
        <taxon>Treponemataceae</taxon>
        <taxon>Treponema</taxon>
    </lineage>
</organism>
<accession>A0A0F6MPC5</accession>
<dbReference type="PATRIC" id="fig|999434.4.peg.1441"/>
<proteinExistence type="predicted"/>
<name>A0A0F6MPC5_TREDN</name>
<dbReference type="HOGENOM" id="CLU_3398997_0_0_12"/>
<comment type="caution">
    <text evidence="1">The sequence shown here is derived from an EMBL/GenBank/DDBJ whole genome shotgun (WGS) entry which is preliminary data.</text>
</comment>